<dbReference type="PROSITE" id="PS50932">
    <property type="entry name" value="HTH_LACI_2"/>
    <property type="match status" value="1"/>
</dbReference>
<comment type="caution">
    <text evidence="6">The sequence shown here is derived from an EMBL/GenBank/DDBJ whole genome shotgun (WGS) entry which is preliminary data.</text>
</comment>
<reference evidence="6 7" key="1">
    <citation type="submission" date="2024-05" db="EMBL/GenBank/DDBJ databases">
        <authorList>
            <person name="Venkateswaran K."/>
        </authorList>
    </citation>
    <scope>NUCLEOTIDE SEQUENCE [LARGE SCALE GENOMIC DNA]</scope>
    <source>
        <strain evidence="6 7">179-C4-2-HS</strain>
    </source>
</reference>
<dbReference type="Gene3D" id="1.10.260.40">
    <property type="entry name" value="lambda repressor-like DNA-binding domains"/>
    <property type="match status" value="1"/>
</dbReference>
<keyword evidence="3 6" id="KW-0238">DNA-binding</keyword>
<dbReference type="PROSITE" id="PS00356">
    <property type="entry name" value="HTH_LACI_1"/>
    <property type="match status" value="1"/>
</dbReference>
<dbReference type="Pfam" id="PF00356">
    <property type="entry name" value="LacI"/>
    <property type="match status" value="1"/>
</dbReference>
<proteinExistence type="predicted"/>
<dbReference type="InterPro" id="IPR028082">
    <property type="entry name" value="Peripla_BP_I"/>
</dbReference>
<dbReference type="SUPFAM" id="SSF53822">
    <property type="entry name" value="Periplasmic binding protein-like I"/>
    <property type="match status" value="1"/>
</dbReference>
<keyword evidence="1" id="KW-0678">Repressor</keyword>
<evidence type="ECO:0000256" key="4">
    <source>
        <dbReference type="ARBA" id="ARBA00023163"/>
    </source>
</evidence>
<sequence length="335" mass="37327">MKNPTLKEVASLAQVSTATVSNVINNTKHVSESVKKQVYTAMEALNYKPNEIAKSLRVKQSRLIGILISDISNDFISKVVKGIENTLSEIGYNVLLCSTDSDFEKEKEYLNVFMGKRIDGLIISSSGTGDYEHYEDLLIAKVPVVFLNRCPDHFPSNMVMTNNIKGAYMATEHLIKHGHKKIGIITGPMHFSTGRDRFIGYQRALDDYGIPLKKELVLEGCFNIESGYELTKKLFKENMGADALFISNNSMSLGAYKYIKEQGIKIPEEIAIYGYDDPEWADIVDPPLSGIKQPAFELGVYAAKKIVDTVQGNCPESRGIKYLDPEMVVRKSCGC</sequence>
<dbReference type="RefSeq" id="WP_306074875.1">
    <property type="nucleotide sequence ID" value="NZ_JAROBZ020000001.1"/>
</dbReference>
<dbReference type="PANTHER" id="PTHR30146:SF148">
    <property type="entry name" value="HTH-TYPE TRANSCRIPTIONAL REPRESSOR PURR-RELATED"/>
    <property type="match status" value="1"/>
</dbReference>
<evidence type="ECO:0000313" key="7">
    <source>
        <dbReference type="Proteomes" id="UP001241748"/>
    </source>
</evidence>
<dbReference type="CDD" id="cd06267">
    <property type="entry name" value="PBP1_LacI_sugar_binding-like"/>
    <property type="match status" value="1"/>
</dbReference>
<dbReference type="SMART" id="SM00354">
    <property type="entry name" value="HTH_LACI"/>
    <property type="match status" value="1"/>
</dbReference>
<protein>
    <submittedName>
        <fullName evidence="6">LacI family DNA-binding transcriptional regulator</fullName>
    </submittedName>
</protein>
<keyword evidence="2" id="KW-0805">Transcription regulation</keyword>
<dbReference type="SUPFAM" id="SSF47413">
    <property type="entry name" value="lambda repressor-like DNA-binding domains"/>
    <property type="match status" value="1"/>
</dbReference>
<dbReference type="InterPro" id="IPR000843">
    <property type="entry name" value="HTH_LacI"/>
</dbReference>
<evidence type="ECO:0000256" key="2">
    <source>
        <dbReference type="ARBA" id="ARBA00023015"/>
    </source>
</evidence>
<dbReference type="InterPro" id="IPR010982">
    <property type="entry name" value="Lambda_DNA-bd_dom_sf"/>
</dbReference>
<keyword evidence="7" id="KW-1185">Reference proteome</keyword>
<evidence type="ECO:0000313" key="6">
    <source>
        <dbReference type="EMBL" id="MFB3167334.1"/>
    </source>
</evidence>
<dbReference type="InterPro" id="IPR001761">
    <property type="entry name" value="Peripla_BP/Lac1_sug-bd_dom"/>
</dbReference>
<name>A0ABV4YSQ8_9BACI</name>
<keyword evidence="4" id="KW-0804">Transcription</keyword>
<dbReference type="GO" id="GO:0003677">
    <property type="term" value="F:DNA binding"/>
    <property type="evidence" value="ECO:0007669"/>
    <property type="project" value="UniProtKB-KW"/>
</dbReference>
<evidence type="ECO:0000256" key="1">
    <source>
        <dbReference type="ARBA" id="ARBA00022491"/>
    </source>
</evidence>
<feature type="domain" description="HTH lacI-type" evidence="5">
    <location>
        <begin position="4"/>
        <end position="58"/>
    </location>
</feature>
<dbReference type="PANTHER" id="PTHR30146">
    <property type="entry name" value="LACI-RELATED TRANSCRIPTIONAL REPRESSOR"/>
    <property type="match status" value="1"/>
</dbReference>
<dbReference type="Gene3D" id="3.40.50.2300">
    <property type="match status" value="2"/>
</dbReference>
<evidence type="ECO:0000259" key="5">
    <source>
        <dbReference type="PROSITE" id="PS50932"/>
    </source>
</evidence>
<gene>
    <name evidence="6" type="ORF">P5G62_009440</name>
</gene>
<dbReference type="EMBL" id="JAROBZ020000001">
    <property type="protein sequence ID" value="MFB3167334.1"/>
    <property type="molecule type" value="Genomic_DNA"/>
</dbReference>
<organism evidence="6 7">
    <name type="scientific">Neobacillus driksii</name>
    <dbReference type="NCBI Taxonomy" id="3035913"/>
    <lineage>
        <taxon>Bacteria</taxon>
        <taxon>Bacillati</taxon>
        <taxon>Bacillota</taxon>
        <taxon>Bacilli</taxon>
        <taxon>Bacillales</taxon>
        <taxon>Bacillaceae</taxon>
        <taxon>Neobacillus</taxon>
    </lineage>
</organism>
<dbReference type="Proteomes" id="UP001241748">
    <property type="component" value="Unassembled WGS sequence"/>
</dbReference>
<evidence type="ECO:0000256" key="3">
    <source>
        <dbReference type="ARBA" id="ARBA00023125"/>
    </source>
</evidence>
<dbReference type="CDD" id="cd01392">
    <property type="entry name" value="HTH_LacI"/>
    <property type="match status" value="1"/>
</dbReference>
<accession>A0ABV4YSQ8</accession>
<dbReference type="Pfam" id="PF00532">
    <property type="entry name" value="Peripla_BP_1"/>
    <property type="match status" value="1"/>
</dbReference>